<evidence type="ECO:0000313" key="7">
    <source>
        <dbReference type="EMBL" id="THJ68545.1"/>
    </source>
</evidence>
<evidence type="ECO:0000256" key="1">
    <source>
        <dbReference type="ARBA" id="ARBA00004141"/>
    </source>
</evidence>
<proteinExistence type="inferred from homology"/>
<dbReference type="InterPro" id="IPR002781">
    <property type="entry name" value="TM_pro_TauE-like"/>
</dbReference>
<comment type="subcellular location">
    <subcellularLocation>
        <location evidence="6">Cell membrane</location>
        <topology evidence="6">Multi-pass membrane protein</topology>
    </subcellularLocation>
    <subcellularLocation>
        <location evidence="1">Membrane</location>
        <topology evidence="1">Multi-pass membrane protein</topology>
    </subcellularLocation>
</comment>
<keyword evidence="3 6" id="KW-0812">Transmembrane</keyword>
<keyword evidence="4 6" id="KW-1133">Transmembrane helix</keyword>
<feature type="transmembrane region" description="Helical" evidence="6">
    <location>
        <begin position="67"/>
        <end position="87"/>
    </location>
</feature>
<dbReference type="EMBL" id="SSWH01000001">
    <property type="protein sequence ID" value="THJ68545.1"/>
    <property type="molecule type" value="Genomic_DNA"/>
</dbReference>
<dbReference type="PANTHER" id="PTHR43701:SF2">
    <property type="entry name" value="MEMBRANE TRANSPORTER PROTEIN YJNA-RELATED"/>
    <property type="match status" value="1"/>
</dbReference>
<feature type="transmembrane region" description="Helical" evidence="6">
    <location>
        <begin position="138"/>
        <end position="167"/>
    </location>
</feature>
<feature type="transmembrane region" description="Helical" evidence="6">
    <location>
        <begin position="205"/>
        <end position="222"/>
    </location>
</feature>
<feature type="transmembrane region" description="Helical" evidence="6">
    <location>
        <begin position="234"/>
        <end position="255"/>
    </location>
</feature>
<dbReference type="RefSeq" id="WP_136452647.1">
    <property type="nucleotide sequence ID" value="NZ_SSWH01000001.1"/>
</dbReference>
<dbReference type="InterPro" id="IPR051598">
    <property type="entry name" value="TSUP/Inactive_protease-like"/>
</dbReference>
<evidence type="ECO:0000256" key="4">
    <source>
        <dbReference type="ARBA" id="ARBA00022989"/>
    </source>
</evidence>
<dbReference type="Proteomes" id="UP000305233">
    <property type="component" value="Unassembled WGS sequence"/>
</dbReference>
<sequence>MIAALILGLVIGLVLGVVGGGGSIVAVPALVYGVGMSPAEAIPTSLLVVGASSLAALVPRIRAGLNWPVILIVGAAGIPSAWAGMAVGRLVDPTALMIAFAGVMIIAGVRMLGRTTEAEGSCSTGPGGSFRACAPKAVVVGLLVGFLTGLLGVGGGFLLTPALTLFLGLGMRQAVGSSLAIIVLNSAAGFSAHAAGFAIHWPSVLAFAVPAILGSLAAARFARRLDDRHVRVSFAVLIFAVAAWVGSSSVATLILD</sequence>
<feature type="transmembrane region" description="Helical" evidence="6">
    <location>
        <begin position="94"/>
        <end position="113"/>
    </location>
</feature>
<comment type="similarity">
    <text evidence="2 6">Belongs to the 4-toluene sulfonate uptake permease (TSUP) (TC 2.A.102) family.</text>
</comment>
<dbReference type="OrthoDB" id="3213420at2"/>
<keyword evidence="8" id="KW-1185">Reference proteome</keyword>
<dbReference type="PANTHER" id="PTHR43701">
    <property type="entry name" value="MEMBRANE TRANSPORTER PROTEIN MJ0441-RELATED"/>
    <property type="match status" value="1"/>
</dbReference>
<organism evidence="7 8">
    <name type="scientific">Arthrobacter echini</name>
    <dbReference type="NCBI Taxonomy" id="1529066"/>
    <lineage>
        <taxon>Bacteria</taxon>
        <taxon>Bacillati</taxon>
        <taxon>Actinomycetota</taxon>
        <taxon>Actinomycetes</taxon>
        <taxon>Micrococcales</taxon>
        <taxon>Micrococcaceae</taxon>
        <taxon>Arthrobacter</taxon>
    </lineage>
</organism>
<dbReference type="GO" id="GO:0005886">
    <property type="term" value="C:plasma membrane"/>
    <property type="evidence" value="ECO:0007669"/>
    <property type="project" value="UniProtKB-SubCell"/>
</dbReference>
<evidence type="ECO:0000256" key="2">
    <source>
        <dbReference type="ARBA" id="ARBA00009142"/>
    </source>
</evidence>
<keyword evidence="5 6" id="KW-0472">Membrane</keyword>
<accession>A0A4S5EA01</accession>
<dbReference type="Pfam" id="PF01925">
    <property type="entry name" value="TauE"/>
    <property type="match status" value="1"/>
</dbReference>
<evidence type="ECO:0000256" key="5">
    <source>
        <dbReference type="ARBA" id="ARBA00023136"/>
    </source>
</evidence>
<evidence type="ECO:0000256" key="3">
    <source>
        <dbReference type="ARBA" id="ARBA00022692"/>
    </source>
</evidence>
<evidence type="ECO:0000256" key="6">
    <source>
        <dbReference type="RuleBase" id="RU363041"/>
    </source>
</evidence>
<reference evidence="7 8" key="1">
    <citation type="submission" date="2019-04" db="EMBL/GenBank/DDBJ databases">
        <authorList>
            <person name="Liu Q."/>
            <person name="Xin Y.-H."/>
        </authorList>
    </citation>
    <scope>NUCLEOTIDE SEQUENCE [LARGE SCALE GENOMIC DNA]</scope>
    <source>
        <strain evidence="7 8">AM23</strain>
    </source>
</reference>
<comment type="caution">
    <text evidence="7">The sequence shown here is derived from an EMBL/GenBank/DDBJ whole genome shotgun (WGS) entry which is preliminary data.</text>
</comment>
<gene>
    <name evidence="7" type="ORF">E8P82_01115</name>
</gene>
<protein>
    <recommendedName>
        <fullName evidence="6">Probable membrane transporter protein</fullName>
    </recommendedName>
</protein>
<keyword evidence="6" id="KW-1003">Cell membrane</keyword>
<name>A0A4S5EA01_9MICC</name>
<evidence type="ECO:0000313" key="8">
    <source>
        <dbReference type="Proteomes" id="UP000305233"/>
    </source>
</evidence>
<dbReference type="AlphaFoldDB" id="A0A4S5EA01"/>